<reference evidence="1 2" key="1">
    <citation type="submission" date="2018-08" db="EMBL/GenBank/DDBJ databases">
        <title>Actinomadura spongicola sp. nov., isolated from marine sponge Leucetta chagosensis.</title>
        <authorList>
            <person name="Li L."/>
            <person name="Lin H.W."/>
        </authorList>
    </citation>
    <scope>NUCLEOTIDE SEQUENCE [LARGE SCALE GENOMIC DNA]</scope>
    <source>
        <strain evidence="1 2">LHW52907</strain>
    </source>
</reference>
<evidence type="ECO:0000313" key="2">
    <source>
        <dbReference type="Proteomes" id="UP000262882"/>
    </source>
</evidence>
<proteinExistence type="predicted"/>
<name>A0A372GQ76_9ACTN</name>
<protein>
    <submittedName>
        <fullName evidence="1">Uncharacterized protein</fullName>
    </submittedName>
</protein>
<evidence type="ECO:0000313" key="1">
    <source>
        <dbReference type="EMBL" id="RFS87253.1"/>
    </source>
</evidence>
<dbReference type="Proteomes" id="UP000262882">
    <property type="component" value="Unassembled WGS sequence"/>
</dbReference>
<sequence>MLRDTDGSCRFRHVKWGTWQLLDQDGQAEVIAELRRDGTPLDEVEPGYFDGWYCQGVAIDLKNRVFRAYSCPGDNHHRESLDLRFRTAPAWAGWDAGFAWGGREELAEVIPEASSVIVPYHGLEAPPLAELPFGERDQGFSTWDADRFELVVHRDVADAGWYDWYQECDLVTVITPDLHVLDYRFFTEFREWTDTLLPWLVHGHSYVDELRGQTPYPFPGEGERVRAGLVIDLDQRVLRYWPHGYVPSRLLAAVGAAWPGWELRRMRYGFAEHLAVTGRRAPDALATPPEVAAEWEAARRDLTPDPRPLRAPLVLEA</sequence>
<dbReference type="AlphaFoldDB" id="A0A372GQ76"/>
<gene>
    <name evidence="1" type="ORF">D0T12_03160</name>
</gene>
<dbReference type="EMBL" id="QVNQ01000001">
    <property type="protein sequence ID" value="RFS87253.1"/>
    <property type="molecule type" value="Genomic_DNA"/>
</dbReference>
<organism evidence="1 2">
    <name type="scientific">Actinomadura spongiicola</name>
    <dbReference type="NCBI Taxonomy" id="2303421"/>
    <lineage>
        <taxon>Bacteria</taxon>
        <taxon>Bacillati</taxon>
        <taxon>Actinomycetota</taxon>
        <taxon>Actinomycetes</taxon>
        <taxon>Streptosporangiales</taxon>
        <taxon>Thermomonosporaceae</taxon>
        <taxon>Actinomadura</taxon>
    </lineage>
</organism>
<comment type="caution">
    <text evidence="1">The sequence shown here is derived from an EMBL/GenBank/DDBJ whole genome shotgun (WGS) entry which is preliminary data.</text>
</comment>
<keyword evidence="2" id="KW-1185">Reference proteome</keyword>
<accession>A0A372GQ76</accession>